<sequence length="214" mass="25067">MKNLELLYDRYPVLKTINDQNENIIDKNAYFKTLQFNEYISSSNGTCQGILFIVDGMLKIQRLSENGDETSLYEIKEGELCHEALSCLLNFNPLNIIGRAVMNSTICIIPIEIVRNYLIKDLQFLKYMYEDLYEKFNIIIQKREDKNHNSLQTRLIKLLISKNSKIIYGTHRDLALEIDSTREVVSRHLKLIEKEGYIKIERGKIIVLKDLNEM</sequence>
<keyword evidence="1" id="KW-0805">Transcription regulation</keyword>
<dbReference type="RefSeq" id="WP_058294231.1">
    <property type="nucleotide sequence ID" value="NZ_CAKJVD010000019.1"/>
</dbReference>
<dbReference type="InterPro" id="IPR036388">
    <property type="entry name" value="WH-like_DNA-bd_sf"/>
</dbReference>
<evidence type="ECO:0000313" key="5">
    <source>
        <dbReference type="EMBL" id="PEG30065.1"/>
    </source>
</evidence>
<keyword evidence="3" id="KW-0804">Transcription</keyword>
<reference evidence="5 6" key="1">
    <citation type="submission" date="2017-10" db="EMBL/GenBank/DDBJ databases">
        <title>Effective Description of Clostridium neonatale sp. nov. linked to necrotizing enterocolitis in neonates and a clarification of species assignable to the genus Clostridium (Prazmowski 1880) emend. Lawson and Rainey 2016.</title>
        <authorList>
            <person name="Bernard K."/>
            <person name="Burdz T."/>
            <person name="Wiebe D."/>
            <person name="Balcewich B."/>
            <person name="Alfa M."/>
            <person name="Bernier A.-M."/>
        </authorList>
    </citation>
    <scope>NUCLEOTIDE SEQUENCE [LARGE SCALE GENOMIC DNA]</scope>
    <source>
        <strain evidence="5 6">LCDC99A005</strain>
    </source>
</reference>
<dbReference type="Pfam" id="PF00027">
    <property type="entry name" value="cNMP_binding"/>
    <property type="match status" value="1"/>
</dbReference>
<dbReference type="STRING" id="137838.GCA_001458595_01359"/>
<name>A0A2A7MEE1_9CLOT</name>
<dbReference type="Proteomes" id="UP000220840">
    <property type="component" value="Unassembled WGS sequence"/>
</dbReference>
<keyword evidence="6" id="KW-1185">Reference proteome</keyword>
<proteinExistence type="predicted"/>
<protein>
    <submittedName>
        <fullName evidence="5">Crp/Fnr family transcriptional regulator</fullName>
    </submittedName>
</protein>
<evidence type="ECO:0000256" key="1">
    <source>
        <dbReference type="ARBA" id="ARBA00023015"/>
    </source>
</evidence>
<evidence type="ECO:0000256" key="2">
    <source>
        <dbReference type="ARBA" id="ARBA00023125"/>
    </source>
</evidence>
<dbReference type="InterPro" id="IPR014710">
    <property type="entry name" value="RmlC-like_jellyroll"/>
</dbReference>
<feature type="domain" description="HTH crp-type" evidence="4">
    <location>
        <begin position="161"/>
        <end position="209"/>
    </location>
</feature>
<dbReference type="InterPro" id="IPR000595">
    <property type="entry name" value="cNMP-bd_dom"/>
</dbReference>
<dbReference type="SMART" id="SM00419">
    <property type="entry name" value="HTH_CRP"/>
    <property type="match status" value="1"/>
</dbReference>
<dbReference type="Gene3D" id="2.60.120.10">
    <property type="entry name" value="Jelly Rolls"/>
    <property type="match status" value="1"/>
</dbReference>
<dbReference type="InterPro" id="IPR012318">
    <property type="entry name" value="HTH_CRP"/>
</dbReference>
<dbReference type="InterPro" id="IPR036390">
    <property type="entry name" value="WH_DNA-bd_sf"/>
</dbReference>
<gene>
    <name evidence="5" type="ORF">CQ394_15615</name>
</gene>
<dbReference type="InterPro" id="IPR018490">
    <property type="entry name" value="cNMP-bd_dom_sf"/>
</dbReference>
<evidence type="ECO:0000256" key="3">
    <source>
        <dbReference type="ARBA" id="ARBA00023163"/>
    </source>
</evidence>
<organism evidence="5 6">
    <name type="scientific">Clostridium neonatale</name>
    <dbReference type="NCBI Taxonomy" id="137838"/>
    <lineage>
        <taxon>Bacteria</taxon>
        <taxon>Bacillati</taxon>
        <taxon>Bacillota</taxon>
        <taxon>Clostridia</taxon>
        <taxon>Eubacteriales</taxon>
        <taxon>Clostridiaceae</taxon>
        <taxon>Clostridium</taxon>
    </lineage>
</organism>
<dbReference type="AlphaFoldDB" id="A0A2A7MEE1"/>
<evidence type="ECO:0000313" key="6">
    <source>
        <dbReference type="Proteomes" id="UP000220840"/>
    </source>
</evidence>
<dbReference type="OrthoDB" id="9776746at2"/>
<dbReference type="GO" id="GO:0003677">
    <property type="term" value="F:DNA binding"/>
    <property type="evidence" value="ECO:0007669"/>
    <property type="project" value="UniProtKB-KW"/>
</dbReference>
<evidence type="ECO:0000259" key="4">
    <source>
        <dbReference type="SMART" id="SM00419"/>
    </source>
</evidence>
<dbReference type="Pfam" id="PF13545">
    <property type="entry name" value="HTH_Crp_2"/>
    <property type="match status" value="1"/>
</dbReference>
<dbReference type="CDD" id="cd00038">
    <property type="entry name" value="CAP_ED"/>
    <property type="match status" value="1"/>
</dbReference>
<dbReference type="SUPFAM" id="SSF46785">
    <property type="entry name" value="Winged helix' DNA-binding domain"/>
    <property type="match status" value="1"/>
</dbReference>
<dbReference type="SUPFAM" id="SSF51206">
    <property type="entry name" value="cAMP-binding domain-like"/>
    <property type="match status" value="1"/>
</dbReference>
<keyword evidence="2" id="KW-0238">DNA-binding</keyword>
<dbReference type="Gene3D" id="1.10.10.10">
    <property type="entry name" value="Winged helix-like DNA-binding domain superfamily/Winged helix DNA-binding domain"/>
    <property type="match status" value="1"/>
</dbReference>
<dbReference type="GO" id="GO:0006355">
    <property type="term" value="P:regulation of DNA-templated transcription"/>
    <property type="evidence" value="ECO:0007669"/>
    <property type="project" value="InterPro"/>
</dbReference>
<dbReference type="EMBL" id="PDCJ01000002">
    <property type="protein sequence ID" value="PEG30065.1"/>
    <property type="molecule type" value="Genomic_DNA"/>
</dbReference>
<comment type="caution">
    <text evidence="5">The sequence shown here is derived from an EMBL/GenBank/DDBJ whole genome shotgun (WGS) entry which is preliminary data.</text>
</comment>
<accession>A0A2A7MEE1</accession>